<dbReference type="InterPro" id="IPR045069">
    <property type="entry name" value="MATE_euk"/>
</dbReference>
<name>A0A9R0JHI1_SPIOL</name>
<dbReference type="GO" id="GO:0016020">
    <property type="term" value="C:membrane"/>
    <property type="evidence" value="ECO:0000318"/>
    <property type="project" value="GO_Central"/>
</dbReference>
<dbReference type="Proteomes" id="UP000813463">
    <property type="component" value="Chromosome 2"/>
</dbReference>
<keyword evidence="4 6" id="KW-1133">Transmembrane helix</keyword>
<sequence>MCNPSTSPSNNQNPILEKPPHHSQSHFSSIYLDLLSLTNLKEKEREIETPILNIAKDVDENNYDGDNSVSVSVSVSVSSSHHNNPSLLFFLTIPDVVRESRSLFCLAFPILLTNLILYSRSMLSMVFLGRIGDSELAAGSLAIAFANITGNSVFAGLALGMEPLCSQAFGASKPKLLSLTLQRCVVFLLLCCLPISWFWLNMSNILGYIHQDPNIGKLAHVYIIFCLPDLFTNSLLHPIKIYLRAQGITRPLTFASLAGAILHVPIMFFLVGHLNLGIAGVAAATSVSNLVSLVVLVMQVWLGGLHTPTWSPPSRECFRDWWPLIRLAVPSCVSVCLEWWWYEIMIVMCGLLANPTATVASMGVLIQTTGLIYNFPAALSNAVSSRVGNELGAGRPERAKLLGVLGVAWASLMGLAAMLFASGARNVWATLFTGDPEILALTAAALPILGLCELGNCPQTVACGVVRGTARPTTAANVNLGAFYAVGTPVAIGLAFYLGVGFRGIWIGLLSAQICCAGLLLYVVGTTDWDYQAKRAQLLTQCGGPGPSSESTDAVDATLIFPNSEGDYNKIADQTEPFICILVASS</sequence>
<gene>
    <name evidence="9" type="primary">LOC110774924</name>
</gene>
<feature type="region of interest" description="Disordered" evidence="7">
    <location>
        <begin position="1"/>
        <end position="22"/>
    </location>
</feature>
<protein>
    <recommendedName>
        <fullName evidence="6">Protein DETOXIFICATION</fullName>
    </recommendedName>
    <alternativeName>
        <fullName evidence="6">Multidrug and toxic compound extrusion protein</fullName>
    </alternativeName>
</protein>
<proteinExistence type="inferred from homology"/>
<dbReference type="KEGG" id="soe:110774924"/>
<evidence type="ECO:0000256" key="4">
    <source>
        <dbReference type="ARBA" id="ARBA00022989"/>
    </source>
</evidence>
<feature type="transmembrane region" description="Helical" evidence="6">
    <location>
        <begin position="103"/>
        <end position="121"/>
    </location>
</feature>
<dbReference type="CDD" id="cd13132">
    <property type="entry name" value="MATE_eukaryotic"/>
    <property type="match status" value="1"/>
</dbReference>
<dbReference type="GO" id="GO:0042910">
    <property type="term" value="F:xenobiotic transmembrane transporter activity"/>
    <property type="evidence" value="ECO:0007669"/>
    <property type="project" value="InterPro"/>
</dbReference>
<dbReference type="GO" id="GO:0015297">
    <property type="term" value="F:antiporter activity"/>
    <property type="evidence" value="ECO:0007669"/>
    <property type="project" value="InterPro"/>
</dbReference>
<reference evidence="9" key="2">
    <citation type="submission" date="2025-08" db="UniProtKB">
        <authorList>
            <consortium name="RefSeq"/>
        </authorList>
    </citation>
    <scope>IDENTIFICATION</scope>
    <source>
        <tissue evidence="9">Leaf</tissue>
    </source>
</reference>
<keyword evidence="3 6" id="KW-0812">Transmembrane</keyword>
<keyword evidence="5 6" id="KW-0472">Membrane</keyword>
<evidence type="ECO:0000256" key="2">
    <source>
        <dbReference type="ARBA" id="ARBA00010199"/>
    </source>
</evidence>
<evidence type="ECO:0000313" key="8">
    <source>
        <dbReference type="Proteomes" id="UP000813463"/>
    </source>
</evidence>
<comment type="similarity">
    <text evidence="2 6">Belongs to the multi antimicrobial extrusion (MATE) (TC 2.A.66.1) family.</text>
</comment>
<evidence type="ECO:0000256" key="3">
    <source>
        <dbReference type="ARBA" id="ARBA00022692"/>
    </source>
</evidence>
<dbReference type="Pfam" id="PF01554">
    <property type="entry name" value="MatE"/>
    <property type="match status" value="2"/>
</dbReference>
<dbReference type="PANTHER" id="PTHR11206">
    <property type="entry name" value="MULTIDRUG RESISTANCE PROTEIN"/>
    <property type="match status" value="1"/>
</dbReference>
<evidence type="ECO:0000256" key="5">
    <source>
        <dbReference type="ARBA" id="ARBA00023136"/>
    </source>
</evidence>
<evidence type="ECO:0000256" key="1">
    <source>
        <dbReference type="ARBA" id="ARBA00004141"/>
    </source>
</evidence>
<evidence type="ECO:0000256" key="6">
    <source>
        <dbReference type="RuleBase" id="RU004914"/>
    </source>
</evidence>
<feature type="transmembrane region" description="Helical" evidence="6">
    <location>
        <begin position="219"/>
        <end position="239"/>
    </location>
</feature>
<organism evidence="8 9">
    <name type="scientific">Spinacia oleracea</name>
    <name type="common">Spinach</name>
    <dbReference type="NCBI Taxonomy" id="3562"/>
    <lineage>
        <taxon>Eukaryota</taxon>
        <taxon>Viridiplantae</taxon>
        <taxon>Streptophyta</taxon>
        <taxon>Embryophyta</taxon>
        <taxon>Tracheophyta</taxon>
        <taxon>Spermatophyta</taxon>
        <taxon>Magnoliopsida</taxon>
        <taxon>eudicotyledons</taxon>
        <taxon>Gunneridae</taxon>
        <taxon>Pentapetalae</taxon>
        <taxon>Caryophyllales</taxon>
        <taxon>Chenopodiaceae</taxon>
        <taxon>Chenopodioideae</taxon>
        <taxon>Anserineae</taxon>
        <taxon>Spinacia</taxon>
    </lineage>
</organism>
<comment type="subcellular location">
    <subcellularLocation>
        <location evidence="1">Membrane</location>
        <topology evidence="1">Multi-pass membrane protein</topology>
    </subcellularLocation>
</comment>
<feature type="transmembrane region" description="Helical" evidence="6">
    <location>
        <begin position="505"/>
        <end position="525"/>
    </location>
</feature>
<feature type="transmembrane region" description="Helical" evidence="6">
    <location>
        <begin position="277"/>
        <end position="302"/>
    </location>
</feature>
<feature type="transmembrane region" description="Helical" evidence="6">
    <location>
        <begin position="251"/>
        <end position="271"/>
    </location>
</feature>
<dbReference type="InterPro" id="IPR002528">
    <property type="entry name" value="MATE_fam"/>
</dbReference>
<reference evidence="8" key="1">
    <citation type="journal article" date="2021" name="Nat. Commun.">
        <title>Genomic analyses provide insights into spinach domestication and the genetic basis of agronomic traits.</title>
        <authorList>
            <person name="Cai X."/>
            <person name="Sun X."/>
            <person name="Xu C."/>
            <person name="Sun H."/>
            <person name="Wang X."/>
            <person name="Ge C."/>
            <person name="Zhang Z."/>
            <person name="Wang Q."/>
            <person name="Fei Z."/>
            <person name="Jiao C."/>
            <person name="Wang Q."/>
        </authorList>
    </citation>
    <scope>NUCLEOTIDE SEQUENCE [LARGE SCALE GENOMIC DNA]</scope>
    <source>
        <strain evidence="8">cv. Varoflay</strain>
    </source>
</reference>
<feature type="transmembrane region" description="Helical" evidence="6">
    <location>
        <begin position="478"/>
        <end position="499"/>
    </location>
</feature>
<feature type="compositionally biased region" description="Low complexity" evidence="7">
    <location>
        <begin position="1"/>
        <end position="14"/>
    </location>
</feature>
<dbReference type="GeneID" id="110774924"/>
<feature type="transmembrane region" description="Helical" evidence="6">
    <location>
        <begin position="180"/>
        <end position="199"/>
    </location>
</feature>
<dbReference type="RefSeq" id="XP_021835215.2">
    <property type="nucleotide sequence ID" value="XM_021979523.2"/>
</dbReference>
<feature type="transmembrane region" description="Helical" evidence="6">
    <location>
        <begin position="141"/>
        <end position="159"/>
    </location>
</feature>
<feature type="transmembrane region" description="Helical" evidence="6">
    <location>
        <begin position="441"/>
        <end position="466"/>
    </location>
</feature>
<evidence type="ECO:0000313" key="9">
    <source>
        <dbReference type="RefSeq" id="XP_021835215.2"/>
    </source>
</evidence>
<feature type="transmembrane region" description="Helical" evidence="6">
    <location>
        <begin position="401"/>
        <end position="421"/>
    </location>
</feature>
<dbReference type="AlphaFoldDB" id="A0A9R0JHI1"/>
<keyword evidence="8" id="KW-1185">Reference proteome</keyword>
<dbReference type="NCBIfam" id="TIGR00797">
    <property type="entry name" value="matE"/>
    <property type="match status" value="1"/>
</dbReference>
<dbReference type="GO" id="GO:0022857">
    <property type="term" value="F:transmembrane transporter activity"/>
    <property type="evidence" value="ECO:0000318"/>
    <property type="project" value="GO_Central"/>
</dbReference>
<dbReference type="GO" id="GO:1990961">
    <property type="term" value="P:xenobiotic detoxification by transmembrane export across the plasma membrane"/>
    <property type="evidence" value="ECO:0007669"/>
    <property type="project" value="InterPro"/>
</dbReference>
<evidence type="ECO:0000256" key="7">
    <source>
        <dbReference type="SAM" id="MobiDB-lite"/>
    </source>
</evidence>
<accession>A0A9R0JHI1</accession>